<keyword evidence="2" id="KW-1185">Reference proteome</keyword>
<dbReference type="EMBL" id="JADCNN020000012">
    <property type="protein sequence ID" value="MBM6996825.1"/>
    <property type="molecule type" value="Genomic_DNA"/>
</dbReference>
<gene>
    <name evidence="1" type="ORF">IM700_014305</name>
</gene>
<dbReference type="InterPro" id="IPR038628">
    <property type="entry name" value="XkdM-like_sf"/>
</dbReference>
<dbReference type="Proteomes" id="UP001516620">
    <property type="component" value="Unassembled WGS sequence"/>
</dbReference>
<organism evidence="1 2">
    <name type="scientific">Paenibacillus rhizolycopersici</name>
    <dbReference type="NCBI Taxonomy" id="2780073"/>
    <lineage>
        <taxon>Bacteria</taxon>
        <taxon>Bacillati</taxon>
        <taxon>Bacillota</taxon>
        <taxon>Bacilli</taxon>
        <taxon>Bacillales</taxon>
        <taxon>Paenibacillaceae</taxon>
        <taxon>Paenibacillus</taxon>
    </lineage>
</organism>
<dbReference type="SUPFAM" id="SSF69279">
    <property type="entry name" value="Phage tail proteins"/>
    <property type="match status" value="1"/>
</dbReference>
<reference evidence="1 2" key="1">
    <citation type="submission" date="2021-01" db="EMBL/GenBank/DDBJ databases">
        <title>Paenibacillus sp.nov. isolated from the rhizosphere soil of tomato plant.</title>
        <authorList>
            <person name="Thin K.K."/>
            <person name="Zhang X."/>
            <person name="He S."/>
        </authorList>
    </citation>
    <scope>NUCLEOTIDE SEQUENCE [LARGE SCALE GENOMIC DNA]</scope>
    <source>
        <strain evidence="1 2">DXFW5</strain>
    </source>
</reference>
<dbReference type="Gene3D" id="2.30.110.40">
    <property type="entry name" value="Phage tail tube protein"/>
    <property type="match status" value="1"/>
</dbReference>
<evidence type="ECO:0000313" key="2">
    <source>
        <dbReference type="Proteomes" id="UP001516620"/>
    </source>
</evidence>
<comment type="caution">
    <text evidence="1">The sequence shown here is derived from an EMBL/GenBank/DDBJ whole genome shotgun (WGS) entry which is preliminary data.</text>
</comment>
<evidence type="ECO:0000313" key="1">
    <source>
        <dbReference type="EMBL" id="MBM6996825.1"/>
    </source>
</evidence>
<dbReference type="InterPro" id="IPR018989">
    <property type="entry name" value="DUF2001"/>
</dbReference>
<sequence>MSLGGVSVLDSTRVINGTFGYVYYDGRWLTNVKSAEANVEITKEEIKRSGTRWTAHKVTGLSGSGTITGYKVTSEFVELIGQIADDKQGAFTTELILKLEDPESYGAYRVRLKGVTFDKIPLMHFEVGSIVEEELPFNFTGYELLDKLVAE</sequence>
<name>A0ABS2HAC7_9BACL</name>
<accession>A0ABS2HAC7</accession>
<proteinExistence type="predicted"/>
<protein>
    <submittedName>
        <fullName evidence="1">Phage tail tube protein</fullName>
    </submittedName>
</protein>
<dbReference type="Pfam" id="PF09393">
    <property type="entry name" value="DUF2001"/>
    <property type="match status" value="1"/>
</dbReference>